<evidence type="ECO:0000313" key="5">
    <source>
        <dbReference type="EMBL" id="GGU52767.1"/>
    </source>
</evidence>
<keyword evidence="2" id="KW-0547">Nucleotide-binding</keyword>
<keyword evidence="1" id="KW-0813">Transport</keyword>
<dbReference type="PANTHER" id="PTHR42939:SF1">
    <property type="entry name" value="ABC TRANSPORTER ATP-BINDING PROTEIN ALBC-RELATED"/>
    <property type="match status" value="1"/>
</dbReference>
<keyword evidence="6" id="KW-1185">Reference proteome</keyword>
<dbReference type="Pfam" id="PF00005">
    <property type="entry name" value="ABC_tran"/>
    <property type="match status" value="1"/>
</dbReference>
<dbReference type="SMART" id="SM00382">
    <property type="entry name" value="AAA"/>
    <property type="match status" value="1"/>
</dbReference>
<evidence type="ECO:0000259" key="4">
    <source>
        <dbReference type="PROSITE" id="PS50893"/>
    </source>
</evidence>
<dbReference type="PANTHER" id="PTHR42939">
    <property type="entry name" value="ABC TRANSPORTER ATP-BINDING PROTEIN ALBC-RELATED"/>
    <property type="match status" value="1"/>
</dbReference>
<protein>
    <submittedName>
        <fullName evidence="5">Multidrug ABC transporter ATP-binding protein</fullName>
    </submittedName>
</protein>
<dbReference type="RefSeq" id="WP_189297899.1">
    <property type="nucleotide sequence ID" value="NZ_BMRP01000004.1"/>
</dbReference>
<dbReference type="Gene3D" id="3.40.50.300">
    <property type="entry name" value="P-loop containing nucleotide triphosphate hydrolases"/>
    <property type="match status" value="1"/>
</dbReference>
<organism evidence="5 6">
    <name type="scientific">Streptomyces albospinus</name>
    <dbReference type="NCBI Taxonomy" id="285515"/>
    <lineage>
        <taxon>Bacteria</taxon>
        <taxon>Bacillati</taxon>
        <taxon>Actinomycetota</taxon>
        <taxon>Actinomycetes</taxon>
        <taxon>Kitasatosporales</taxon>
        <taxon>Streptomycetaceae</taxon>
        <taxon>Streptomyces</taxon>
    </lineage>
</organism>
<evidence type="ECO:0000256" key="1">
    <source>
        <dbReference type="ARBA" id="ARBA00022448"/>
    </source>
</evidence>
<evidence type="ECO:0000256" key="3">
    <source>
        <dbReference type="ARBA" id="ARBA00022840"/>
    </source>
</evidence>
<dbReference type="InterPro" id="IPR003593">
    <property type="entry name" value="AAA+_ATPase"/>
</dbReference>
<dbReference type="GO" id="GO:0005524">
    <property type="term" value="F:ATP binding"/>
    <property type="evidence" value="ECO:0007669"/>
    <property type="project" value="UniProtKB-KW"/>
</dbReference>
<reference evidence="6" key="1">
    <citation type="journal article" date="2019" name="Int. J. Syst. Evol. Microbiol.">
        <title>The Global Catalogue of Microorganisms (GCM) 10K type strain sequencing project: providing services to taxonomists for standard genome sequencing and annotation.</title>
        <authorList>
            <consortium name="The Broad Institute Genomics Platform"/>
            <consortium name="The Broad Institute Genome Sequencing Center for Infectious Disease"/>
            <person name="Wu L."/>
            <person name="Ma J."/>
        </authorList>
    </citation>
    <scope>NUCLEOTIDE SEQUENCE [LARGE SCALE GENOMIC DNA]</scope>
    <source>
        <strain evidence="6">JCM 3399</strain>
    </source>
</reference>
<proteinExistence type="predicted"/>
<keyword evidence="3 5" id="KW-0067">ATP-binding</keyword>
<name>A0ABQ2UTG4_9ACTN</name>
<dbReference type="InterPro" id="IPR051782">
    <property type="entry name" value="ABC_Transporter_VariousFunc"/>
</dbReference>
<dbReference type="PROSITE" id="PS50893">
    <property type="entry name" value="ABC_TRANSPORTER_2"/>
    <property type="match status" value="1"/>
</dbReference>
<comment type="caution">
    <text evidence="5">The sequence shown here is derived from an EMBL/GenBank/DDBJ whole genome shotgun (WGS) entry which is preliminary data.</text>
</comment>
<accession>A0ABQ2UTG4</accession>
<dbReference type="InterPro" id="IPR003439">
    <property type="entry name" value="ABC_transporter-like_ATP-bd"/>
</dbReference>
<gene>
    <name evidence="5" type="ORF">GCM10010211_16590</name>
</gene>
<dbReference type="SUPFAM" id="SSF52540">
    <property type="entry name" value="P-loop containing nucleoside triphosphate hydrolases"/>
    <property type="match status" value="1"/>
</dbReference>
<feature type="domain" description="ABC transporter" evidence="4">
    <location>
        <begin position="4"/>
        <end position="227"/>
    </location>
</feature>
<evidence type="ECO:0000313" key="6">
    <source>
        <dbReference type="Proteomes" id="UP000654471"/>
    </source>
</evidence>
<sequence>MALLHLRKISRDYGERKALHPIDLELEAGGCIALFGHNGSGKSTLLRIASGRDAPTSGTALFAGRKADEDDPVVRARVAVVGDMAACYPDLTVREHLELVAVAHAVDGVSAWVDQVLADRRLSDHAGALPGSLSSGQLQSLLLASALVRPRDLLVLDEPEQRLDPDARKRLAELLIAEKEDGVAVLLATHQAELAEAVADGMIALEDGRVIARGTPAAVLKKLGMRA</sequence>
<dbReference type="Proteomes" id="UP000654471">
    <property type="component" value="Unassembled WGS sequence"/>
</dbReference>
<dbReference type="InterPro" id="IPR027417">
    <property type="entry name" value="P-loop_NTPase"/>
</dbReference>
<dbReference type="EMBL" id="BMRP01000004">
    <property type="protein sequence ID" value="GGU52767.1"/>
    <property type="molecule type" value="Genomic_DNA"/>
</dbReference>
<evidence type="ECO:0000256" key="2">
    <source>
        <dbReference type="ARBA" id="ARBA00022741"/>
    </source>
</evidence>